<dbReference type="InterPro" id="IPR000866">
    <property type="entry name" value="AhpC/TSA"/>
</dbReference>
<dbReference type="Pfam" id="PF00578">
    <property type="entry name" value="AhpC-TSA"/>
    <property type="match status" value="1"/>
</dbReference>
<name>A0A833N1M3_9BACT</name>
<evidence type="ECO:0000256" key="1">
    <source>
        <dbReference type="ARBA" id="ARBA00022737"/>
    </source>
</evidence>
<dbReference type="GO" id="GO:0016491">
    <property type="term" value="F:oxidoreductase activity"/>
    <property type="evidence" value="ECO:0007669"/>
    <property type="project" value="InterPro"/>
</dbReference>
<comment type="caution">
    <text evidence="3">The sequence shown here is derived from an EMBL/GenBank/DDBJ whole genome shotgun (WGS) entry which is preliminary data.</text>
</comment>
<keyword evidence="4" id="KW-1185">Reference proteome</keyword>
<dbReference type="PANTHER" id="PTHR46388:SF2">
    <property type="entry name" value="NHL REPEAT-CONTAINING PROTEIN 2"/>
    <property type="match status" value="1"/>
</dbReference>
<dbReference type="PROSITE" id="PS51352">
    <property type="entry name" value="THIOREDOXIN_2"/>
    <property type="match status" value="1"/>
</dbReference>
<dbReference type="Gene3D" id="3.40.30.10">
    <property type="entry name" value="Glutaredoxin"/>
    <property type="match status" value="1"/>
</dbReference>
<proteinExistence type="predicted"/>
<sequence length="501" mass="55919">MPVHAPDLPSQFKWVNSSQQLSLSQYLGHPILLNFWTYCCINCIHMLSDLKKIEEEFCPKGLVVIGVQCAKFSHEKDFESINEACHRLNIQHPVIVDEEMYLWKKYAVRSLPTFVLIDSDGKIIFTASGKNIYEGLKEQISTLIQDKNLPEIKLLEWANIEDKLNLRYPTKAVAAKMNDIINYFISDTFNNRIVHLNSEGKFISSFGEGILASPQGCCVWKNELIVCDSEHHRLLAFDLEGSPQRKYRVLAGKGEKGIFETRSEFVAKLAPINSPADVCVWGNDLAITCAGSHQIVLFVAKDESILHIAGSGREDIVDGPASFAALAQPSGITAISDTILAFTDSETSSIRLIVKNWNESGKTMIVSLVGEGLFDFGFRDGLGAEARMQHPLSCAWSPISQNLYVVDSYNNALRIYSVDKDYLGTVTLSEGLNEPSGIYWFEGKIIISDTNSHRIIILDEDKIDQKDNIDSLEVAQVAEIYSGPFGQISDVPKYMLTHNLV</sequence>
<dbReference type="InterPro" id="IPR011042">
    <property type="entry name" value="6-blade_b-propeller_TolB-like"/>
</dbReference>
<organism evidence="3 4">
    <name type="scientific">Fluviispira multicolorata</name>
    <dbReference type="NCBI Taxonomy" id="2654512"/>
    <lineage>
        <taxon>Bacteria</taxon>
        <taxon>Pseudomonadati</taxon>
        <taxon>Bdellovibrionota</taxon>
        <taxon>Oligoflexia</taxon>
        <taxon>Silvanigrellales</taxon>
        <taxon>Silvanigrellaceae</taxon>
        <taxon>Fluviispira</taxon>
    </lineage>
</organism>
<keyword evidence="1" id="KW-0677">Repeat</keyword>
<protein>
    <submittedName>
        <fullName evidence="3">Redoxin domain-containing protein</fullName>
    </submittedName>
</protein>
<dbReference type="SUPFAM" id="SSF52833">
    <property type="entry name" value="Thioredoxin-like"/>
    <property type="match status" value="1"/>
</dbReference>
<dbReference type="SUPFAM" id="SSF101898">
    <property type="entry name" value="NHL repeat"/>
    <property type="match status" value="1"/>
</dbReference>
<reference evidence="3 4" key="1">
    <citation type="submission" date="2019-10" db="EMBL/GenBank/DDBJ databases">
        <title>New genus of Silvanigrellaceae.</title>
        <authorList>
            <person name="Pitt A."/>
            <person name="Hahn M.W."/>
        </authorList>
    </citation>
    <scope>NUCLEOTIDE SEQUENCE [LARGE SCALE GENOMIC DNA]</scope>
    <source>
        <strain evidence="3 4">33A1-SZDP</strain>
    </source>
</reference>
<gene>
    <name evidence="3" type="ORF">GCL57_08250</name>
</gene>
<dbReference type="GO" id="GO:0016209">
    <property type="term" value="F:antioxidant activity"/>
    <property type="evidence" value="ECO:0007669"/>
    <property type="project" value="InterPro"/>
</dbReference>
<accession>A0A833N1M3</accession>
<evidence type="ECO:0000259" key="2">
    <source>
        <dbReference type="PROSITE" id="PS51352"/>
    </source>
</evidence>
<evidence type="ECO:0000313" key="4">
    <source>
        <dbReference type="Proteomes" id="UP000442694"/>
    </source>
</evidence>
<dbReference type="AlphaFoldDB" id="A0A833N1M3"/>
<dbReference type="Pfam" id="PF01436">
    <property type="entry name" value="NHL"/>
    <property type="match status" value="1"/>
</dbReference>
<dbReference type="RefSeq" id="WP_152212877.1">
    <property type="nucleotide sequence ID" value="NZ_WFLN01000006.1"/>
</dbReference>
<dbReference type="InterPro" id="IPR013766">
    <property type="entry name" value="Thioredoxin_domain"/>
</dbReference>
<dbReference type="EMBL" id="WFLN01000006">
    <property type="protein sequence ID" value="KAB8030950.1"/>
    <property type="molecule type" value="Genomic_DNA"/>
</dbReference>
<dbReference type="InterPro" id="IPR001258">
    <property type="entry name" value="NHL_repeat"/>
</dbReference>
<dbReference type="Gene3D" id="2.120.10.30">
    <property type="entry name" value="TolB, C-terminal domain"/>
    <property type="match status" value="2"/>
</dbReference>
<dbReference type="InterPro" id="IPR036249">
    <property type="entry name" value="Thioredoxin-like_sf"/>
</dbReference>
<dbReference type="PANTHER" id="PTHR46388">
    <property type="entry name" value="NHL REPEAT-CONTAINING PROTEIN 2"/>
    <property type="match status" value="1"/>
</dbReference>
<feature type="domain" description="Thioredoxin" evidence="2">
    <location>
        <begin position="1"/>
        <end position="145"/>
    </location>
</feature>
<dbReference type="Proteomes" id="UP000442694">
    <property type="component" value="Unassembled WGS sequence"/>
</dbReference>
<evidence type="ECO:0000313" key="3">
    <source>
        <dbReference type="EMBL" id="KAB8030950.1"/>
    </source>
</evidence>